<dbReference type="SUPFAM" id="SSF52833">
    <property type="entry name" value="Thioredoxin-like"/>
    <property type="match status" value="1"/>
</dbReference>
<keyword evidence="1" id="KW-0676">Redox-active center</keyword>
<proteinExistence type="predicted"/>
<sequence>MKKEFGAEVELIPGSGGVFTVCADGKQVYSKHETGRFPDDGEIVSLLR</sequence>
<evidence type="ECO:0000313" key="2">
    <source>
        <dbReference type="EMBL" id="RWX45901.1"/>
    </source>
</evidence>
<dbReference type="Gene3D" id="3.40.30.10">
    <property type="entry name" value="Glutaredoxin"/>
    <property type="match status" value="1"/>
</dbReference>
<organism evidence="2 3">
    <name type="scientific">Candidatus Electrothrix communis</name>
    <dbReference type="NCBI Taxonomy" id="1859133"/>
    <lineage>
        <taxon>Bacteria</taxon>
        <taxon>Pseudomonadati</taxon>
        <taxon>Thermodesulfobacteriota</taxon>
        <taxon>Desulfobulbia</taxon>
        <taxon>Desulfobulbales</taxon>
        <taxon>Desulfobulbaceae</taxon>
        <taxon>Candidatus Electrothrix</taxon>
    </lineage>
</organism>
<gene>
    <name evidence="2" type="ORF">VT98_13052</name>
</gene>
<comment type="caution">
    <text evidence="2">The sequence shown here is derived from an EMBL/GenBank/DDBJ whole genome shotgun (WGS) entry which is preliminary data.</text>
</comment>
<dbReference type="AlphaFoldDB" id="A0A444IYB8"/>
<dbReference type="InterPro" id="IPR036249">
    <property type="entry name" value="Thioredoxin-like_sf"/>
</dbReference>
<keyword evidence="3" id="KW-1185">Reference proteome</keyword>
<accession>A0A444IYB8</accession>
<evidence type="ECO:0000313" key="3">
    <source>
        <dbReference type="Proteomes" id="UP000288086"/>
    </source>
</evidence>
<name>A0A444IYB8_9BACT</name>
<dbReference type="InterPro" id="IPR011893">
    <property type="entry name" value="Selenoprotein_Rdx-typ"/>
</dbReference>
<reference evidence="2 3" key="1">
    <citation type="submission" date="2017-01" db="EMBL/GenBank/DDBJ databases">
        <title>The cable genome- insights into the physiology and evolution of filamentous bacteria capable of sulfide oxidation via long distance electron transfer.</title>
        <authorList>
            <person name="Schreiber L."/>
            <person name="Bjerg J.T."/>
            <person name="Boggild A."/>
            <person name="Van De Vossenberg J."/>
            <person name="Meysman F."/>
            <person name="Nielsen L.P."/>
            <person name="Schramm A."/>
            <person name="Kjeldsen K.U."/>
        </authorList>
    </citation>
    <scope>NUCLEOTIDE SEQUENCE [LARGE SCALE GENOMIC DNA]</scope>
    <source>
        <strain evidence="2">A1</strain>
    </source>
</reference>
<dbReference type="Proteomes" id="UP000288086">
    <property type="component" value="Unassembled WGS sequence"/>
</dbReference>
<protein>
    <submittedName>
        <fullName evidence="2">SelT/selW/selH selenoprotein domain-containing protein</fullName>
    </submittedName>
</protein>
<dbReference type="EMBL" id="MTKP01000305">
    <property type="protein sequence ID" value="RWX45901.1"/>
    <property type="molecule type" value="Genomic_DNA"/>
</dbReference>
<evidence type="ECO:0000256" key="1">
    <source>
        <dbReference type="ARBA" id="ARBA00023284"/>
    </source>
</evidence>
<dbReference type="Pfam" id="PF10262">
    <property type="entry name" value="Rdx"/>
    <property type="match status" value="1"/>
</dbReference>